<dbReference type="CDD" id="cd05401">
    <property type="entry name" value="NT_GlnE_GlnD_like"/>
    <property type="match status" value="1"/>
</dbReference>
<protein>
    <submittedName>
        <fullName evidence="4">CBS domain-containing protein</fullName>
    </submittedName>
</protein>
<dbReference type="GO" id="GO:0008773">
    <property type="term" value="F:[protein-PII] uridylyltransferase activity"/>
    <property type="evidence" value="ECO:0007669"/>
    <property type="project" value="InterPro"/>
</dbReference>
<evidence type="ECO:0000256" key="2">
    <source>
        <dbReference type="PROSITE-ProRule" id="PRU00703"/>
    </source>
</evidence>
<keyword evidence="2" id="KW-0129">CBS domain</keyword>
<dbReference type="PROSITE" id="PS51371">
    <property type="entry name" value="CBS"/>
    <property type="match status" value="2"/>
</dbReference>
<dbReference type="Proteomes" id="UP000580043">
    <property type="component" value="Unassembled WGS sequence"/>
</dbReference>
<dbReference type="Gene3D" id="3.10.580.10">
    <property type="entry name" value="CBS-domain"/>
    <property type="match status" value="1"/>
</dbReference>
<dbReference type="SUPFAM" id="SSF81301">
    <property type="entry name" value="Nucleotidyltransferase"/>
    <property type="match status" value="1"/>
</dbReference>
<dbReference type="InterPro" id="IPR000644">
    <property type="entry name" value="CBS_dom"/>
</dbReference>
<gene>
    <name evidence="4" type="ORF">HHL15_22775</name>
</gene>
<dbReference type="Pfam" id="PF03445">
    <property type="entry name" value="DUF294"/>
    <property type="match status" value="1"/>
</dbReference>
<evidence type="ECO:0000256" key="1">
    <source>
        <dbReference type="ARBA" id="ARBA00022737"/>
    </source>
</evidence>
<feature type="domain" description="CBS" evidence="3">
    <location>
        <begin position="90"/>
        <end position="147"/>
    </location>
</feature>
<dbReference type="InterPro" id="IPR051462">
    <property type="entry name" value="CBS_domain-containing"/>
</dbReference>
<dbReference type="InterPro" id="IPR043519">
    <property type="entry name" value="NT_sf"/>
</dbReference>
<evidence type="ECO:0000313" key="5">
    <source>
        <dbReference type="Proteomes" id="UP000580043"/>
    </source>
</evidence>
<dbReference type="Pfam" id="PF00571">
    <property type="entry name" value="CBS"/>
    <property type="match status" value="2"/>
</dbReference>
<keyword evidence="1" id="KW-0677">Repeat</keyword>
<dbReference type="AlphaFoldDB" id="A0A848GB25"/>
<organism evidence="4 5">
    <name type="scientific">Zoogloea dura</name>
    <dbReference type="NCBI Taxonomy" id="2728840"/>
    <lineage>
        <taxon>Bacteria</taxon>
        <taxon>Pseudomonadati</taxon>
        <taxon>Pseudomonadota</taxon>
        <taxon>Betaproteobacteria</taxon>
        <taxon>Rhodocyclales</taxon>
        <taxon>Zoogloeaceae</taxon>
        <taxon>Zoogloea</taxon>
    </lineage>
</organism>
<dbReference type="Pfam" id="PF10335">
    <property type="entry name" value="DUF294_C"/>
    <property type="match status" value="1"/>
</dbReference>
<accession>A0A848GB25</accession>
<comment type="caution">
    <text evidence="4">The sequence shown here is derived from an EMBL/GenBank/DDBJ whole genome shotgun (WGS) entry which is preliminary data.</text>
</comment>
<dbReference type="InterPro" id="IPR005105">
    <property type="entry name" value="GlnD_Uridyltrans_N"/>
</dbReference>
<keyword evidence="5" id="KW-1185">Reference proteome</keyword>
<evidence type="ECO:0000313" key="4">
    <source>
        <dbReference type="EMBL" id="NML28590.1"/>
    </source>
</evidence>
<dbReference type="SMART" id="SM00116">
    <property type="entry name" value="CBS"/>
    <property type="match status" value="2"/>
</dbReference>
<reference evidence="4 5" key="1">
    <citation type="submission" date="2020-04" db="EMBL/GenBank/DDBJ databases">
        <title>Zoogloea sp. G-4-1-14 isolated from soil.</title>
        <authorList>
            <person name="Dahal R.H."/>
        </authorList>
    </citation>
    <scope>NUCLEOTIDE SEQUENCE [LARGE SCALE GENOMIC DNA]</scope>
    <source>
        <strain evidence="4 5">G-4-1-14</strain>
    </source>
</reference>
<sequence length="481" mass="51709">MGAPADLFSDHGRNLRQGGLAGLLRRAPVQVQPEASVRVALGLMREKRVGAVVVTDPAYGLPLGILTQQDVIERVVLAGGGLDEPVAGVMTGGVVALPVSASAHQARLALARHDLRHLVLLDAAGGLAGVVSRNDLYAARSFDTDDLVEAIQGAGSLDALAAAAGRVREAAGDMVAGGGEAERVCEWIAILNDLIVQAAIDLAEREFDLPLVRWCWLGFGSEGRLEQTLDTDQDNGLLFLPESKVDTENLRSRFLPFAQRVNALLDHCGFPLCKGGVMAGNPRWCLSLAEWRGQFASWMSSASPADLLNATIFFDLRALSGDTGLAADLQDWLLGAAGDNPLFLRFMAANSLQAGPPLGRIRDFVVDRESGLLDLKRDGSRLFVDVARIHALALGITETSTAGRLREAGEELGWPAGEVEACTEAFDFIQQLRLRHQQAGGQGAANSISPDSLNELERAFLKESFRQARKLQQRLQLRYQL</sequence>
<dbReference type="SUPFAM" id="SSF54631">
    <property type="entry name" value="CBS-domain pair"/>
    <property type="match status" value="1"/>
</dbReference>
<dbReference type="EMBL" id="JABBGA010000030">
    <property type="protein sequence ID" value="NML28590.1"/>
    <property type="molecule type" value="Genomic_DNA"/>
</dbReference>
<dbReference type="RefSeq" id="WP_169148118.1">
    <property type="nucleotide sequence ID" value="NZ_JABBGA010000030.1"/>
</dbReference>
<dbReference type="InterPro" id="IPR018821">
    <property type="entry name" value="DUF294_put_nucleoTrafse_sb-bd"/>
</dbReference>
<evidence type="ECO:0000259" key="3">
    <source>
        <dbReference type="PROSITE" id="PS51371"/>
    </source>
</evidence>
<dbReference type="PANTHER" id="PTHR48108">
    <property type="entry name" value="CBS DOMAIN-CONTAINING PROTEIN CBSX2, CHLOROPLASTIC"/>
    <property type="match status" value="1"/>
</dbReference>
<name>A0A848GB25_9RHOO</name>
<dbReference type="InterPro" id="IPR046342">
    <property type="entry name" value="CBS_dom_sf"/>
</dbReference>
<dbReference type="PANTHER" id="PTHR48108:SF26">
    <property type="entry name" value="CBS DOMAIN-CONTAINING PROTEIN DDB_G0289609"/>
    <property type="match status" value="1"/>
</dbReference>
<proteinExistence type="predicted"/>
<feature type="domain" description="CBS" evidence="3">
    <location>
        <begin position="24"/>
        <end position="84"/>
    </location>
</feature>